<dbReference type="EC" id="2.7.1.40" evidence="5 15"/>
<dbReference type="UniPathway" id="UPA00109">
    <property type="reaction ID" value="UER00188"/>
</dbReference>
<reference evidence="19 20" key="1">
    <citation type="journal article" date="2019" name="Plant Biotechnol. J.">
        <title>The red bayberry genome and genetic basis of sex determination.</title>
        <authorList>
            <person name="Jia H.M."/>
            <person name="Jia H.J."/>
            <person name="Cai Q.L."/>
            <person name="Wang Y."/>
            <person name="Zhao H.B."/>
            <person name="Yang W.F."/>
            <person name="Wang G.Y."/>
            <person name="Li Y.H."/>
            <person name="Zhan D.L."/>
            <person name="Shen Y.T."/>
            <person name="Niu Q.F."/>
            <person name="Chang L."/>
            <person name="Qiu J."/>
            <person name="Zhao L."/>
            <person name="Xie H.B."/>
            <person name="Fu W.Y."/>
            <person name="Jin J."/>
            <person name="Li X.W."/>
            <person name="Jiao Y."/>
            <person name="Zhou C.C."/>
            <person name="Tu T."/>
            <person name="Chai C.Y."/>
            <person name="Gao J.L."/>
            <person name="Fan L.J."/>
            <person name="van de Weg E."/>
            <person name="Wang J.Y."/>
            <person name="Gao Z.S."/>
        </authorList>
    </citation>
    <scope>NUCLEOTIDE SEQUENCE [LARGE SCALE GENOMIC DNA]</scope>
    <source>
        <tissue evidence="19">Leaves</tissue>
    </source>
</reference>
<feature type="compositionally biased region" description="Basic and acidic residues" evidence="16">
    <location>
        <begin position="642"/>
        <end position="651"/>
    </location>
</feature>
<gene>
    <name evidence="19" type="ORF">CJ030_MR7G015220</name>
</gene>
<evidence type="ECO:0000256" key="8">
    <source>
        <dbReference type="ARBA" id="ARBA00022741"/>
    </source>
</evidence>
<evidence type="ECO:0000256" key="15">
    <source>
        <dbReference type="RuleBase" id="RU000504"/>
    </source>
</evidence>
<dbReference type="InterPro" id="IPR036918">
    <property type="entry name" value="Pyrv_Knase_C_sf"/>
</dbReference>
<dbReference type="GO" id="GO:0030955">
    <property type="term" value="F:potassium ion binding"/>
    <property type="evidence" value="ECO:0007669"/>
    <property type="project" value="InterPro"/>
</dbReference>
<evidence type="ECO:0000256" key="1">
    <source>
        <dbReference type="ARBA" id="ARBA00001946"/>
    </source>
</evidence>
<comment type="pathway">
    <text evidence="3 15">Carbohydrate degradation; glycolysis; pyruvate from D-glyceraldehyde 3-phosphate: step 5/5.</text>
</comment>
<dbReference type="Gene3D" id="3.40.1380.20">
    <property type="entry name" value="Pyruvate kinase, C-terminal domain"/>
    <property type="match status" value="1"/>
</dbReference>
<dbReference type="FunFam" id="3.40.1380.20:FF:000008">
    <property type="entry name" value="Pyruvate kinase"/>
    <property type="match status" value="1"/>
</dbReference>
<organism evidence="19 20">
    <name type="scientific">Morella rubra</name>
    <name type="common">Chinese bayberry</name>
    <dbReference type="NCBI Taxonomy" id="262757"/>
    <lineage>
        <taxon>Eukaryota</taxon>
        <taxon>Viridiplantae</taxon>
        <taxon>Streptophyta</taxon>
        <taxon>Embryophyta</taxon>
        <taxon>Tracheophyta</taxon>
        <taxon>Spermatophyta</taxon>
        <taxon>Magnoliopsida</taxon>
        <taxon>eudicotyledons</taxon>
        <taxon>Gunneridae</taxon>
        <taxon>Pentapetalae</taxon>
        <taxon>rosids</taxon>
        <taxon>fabids</taxon>
        <taxon>Fagales</taxon>
        <taxon>Myricaceae</taxon>
        <taxon>Morella</taxon>
    </lineage>
</organism>
<dbReference type="InterPro" id="IPR011037">
    <property type="entry name" value="Pyrv_Knase-like_insert_dom_sf"/>
</dbReference>
<dbReference type="NCBIfam" id="TIGR01064">
    <property type="entry name" value="pyruv_kin"/>
    <property type="match status" value="1"/>
</dbReference>
<keyword evidence="9 15" id="KW-0418">Kinase</keyword>
<evidence type="ECO:0000256" key="3">
    <source>
        <dbReference type="ARBA" id="ARBA00004997"/>
    </source>
</evidence>
<dbReference type="InterPro" id="IPR040442">
    <property type="entry name" value="Pyrv_kinase-like_dom_sf"/>
</dbReference>
<dbReference type="Pfam" id="PF00224">
    <property type="entry name" value="PK"/>
    <property type="match status" value="2"/>
</dbReference>
<keyword evidence="8" id="KW-0547">Nucleotide-binding</keyword>
<comment type="cofactor">
    <cofactor evidence="2">
        <name>K(+)</name>
        <dbReference type="ChEBI" id="CHEBI:29103"/>
    </cofactor>
</comment>
<dbReference type="InterPro" id="IPR018209">
    <property type="entry name" value="Pyrv_Knase_AS"/>
</dbReference>
<dbReference type="PRINTS" id="PR01050">
    <property type="entry name" value="PYRUVTKNASE"/>
</dbReference>
<dbReference type="InterPro" id="IPR015813">
    <property type="entry name" value="Pyrv/PenolPyrv_kinase-like_dom"/>
</dbReference>
<feature type="domain" description="Pyruvate kinase barrel" evidence="17">
    <location>
        <begin position="109"/>
        <end position="179"/>
    </location>
</feature>
<comment type="cofactor">
    <cofactor evidence="1">
        <name>Mg(2+)</name>
        <dbReference type="ChEBI" id="CHEBI:18420"/>
    </cofactor>
</comment>
<dbReference type="GO" id="GO:0016301">
    <property type="term" value="F:kinase activity"/>
    <property type="evidence" value="ECO:0007669"/>
    <property type="project" value="UniProtKB-KW"/>
</dbReference>
<comment type="similarity">
    <text evidence="4 15">Belongs to the pyruvate kinase family.</text>
</comment>
<keyword evidence="6 15" id="KW-0808">Transferase</keyword>
<dbReference type="GO" id="GO:0009570">
    <property type="term" value="C:chloroplast stroma"/>
    <property type="evidence" value="ECO:0007669"/>
    <property type="project" value="UniProtKB-ARBA"/>
</dbReference>
<keyword evidence="7" id="KW-0479">Metal-binding</keyword>
<evidence type="ECO:0000313" key="20">
    <source>
        <dbReference type="Proteomes" id="UP000516437"/>
    </source>
</evidence>
<dbReference type="Gene3D" id="3.20.20.60">
    <property type="entry name" value="Phosphoenolpyruvate-binding domains"/>
    <property type="match status" value="2"/>
</dbReference>
<dbReference type="FunFam" id="3.20.20.60:FF:000025">
    <property type="entry name" value="Pyruvate kinase"/>
    <property type="match status" value="1"/>
</dbReference>
<evidence type="ECO:0000259" key="17">
    <source>
        <dbReference type="Pfam" id="PF00224"/>
    </source>
</evidence>
<evidence type="ECO:0000256" key="10">
    <source>
        <dbReference type="ARBA" id="ARBA00022840"/>
    </source>
</evidence>
<feature type="region of interest" description="Disordered" evidence="16">
    <location>
        <begin position="618"/>
        <end position="719"/>
    </location>
</feature>
<evidence type="ECO:0000313" key="19">
    <source>
        <dbReference type="EMBL" id="KAB1204946.1"/>
    </source>
</evidence>
<feature type="compositionally biased region" description="Basic and acidic residues" evidence="16">
    <location>
        <begin position="710"/>
        <end position="719"/>
    </location>
</feature>
<dbReference type="InterPro" id="IPR001697">
    <property type="entry name" value="Pyr_Knase"/>
</dbReference>
<dbReference type="GO" id="GO:0005524">
    <property type="term" value="F:ATP binding"/>
    <property type="evidence" value="ECO:0007669"/>
    <property type="project" value="UniProtKB-KW"/>
</dbReference>
<dbReference type="OrthoDB" id="108365at2759"/>
<dbReference type="GO" id="GO:0004743">
    <property type="term" value="F:pyruvate kinase activity"/>
    <property type="evidence" value="ECO:0007669"/>
    <property type="project" value="UniProtKB-EC"/>
</dbReference>
<dbReference type="PROSITE" id="PS00110">
    <property type="entry name" value="PYRUVATE_KINASE"/>
    <property type="match status" value="1"/>
</dbReference>
<dbReference type="Pfam" id="PF02887">
    <property type="entry name" value="PK_C"/>
    <property type="match status" value="1"/>
</dbReference>
<keyword evidence="11 15" id="KW-0460">Magnesium</keyword>
<keyword evidence="20" id="KW-1185">Reference proteome</keyword>
<dbReference type="SUPFAM" id="SSF52935">
    <property type="entry name" value="PK C-terminal domain-like"/>
    <property type="match status" value="1"/>
</dbReference>
<evidence type="ECO:0000256" key="7">
    <source>
        <dbReference type="ARBA" id="ARBA00022723"/>
    </source>
</evidence>
<name>A0A6A1UXV9_9ROSI</name>
<feature type="domain" description="Pyruvate kinase barrel" evidence="17">
    <location>
        <begin position="196"/>
        <end position="458"/>
    </location>
</feature>
<evidence type="ECO:0000256" key="12">
    <source>
        <dbReference type="ARBA" id="ARBA00023152"/>
    </source>
</evidence>
<dbReference type="SUPFAM" id="SSF51621">
    <property type="entry name" value="Phosphoenolpyruvate/pyruvate domain"/>
    <property type="match status" value="1"/>
</dbReference>
<dbReference type="InterPro" id="IPR015806">
    <property type="entry name" value="Pyrv_Knase_insert_dom_sf"/>
</dbReference>
<dbReference type="SUPFAM" id="SSF50800">
    <property type="entry name" value="PK beta-barrel domain-like"/>
    <property type="match status" value="1"/>
</dbReference>
<dbReference type="FunFam" id="2.40.33.10:FF:000001">
    <property type="entry name" value="Pyruvate kinase"/>
    <property type="match status" value="1"/>
</dbReference>
<evidence type="ECO:0000256" key="5">
    <source>
        <dbReference type="ARBA" id="ARBA00012142"/>
    </source>
</evidence>
<feature type="compositionally biased region" description="Polar residues" evidence="16">
    <location>
        <begin position="665"/>
        <end position="678"/>
    </location>
</feature>
<evidence type="ECO:0000256" key="4">
    <source>
        <dbReference type="ARBA" id="ARBA00008663"/>
    </source>
</evidence>
<keyword evidence="13 19" id="KW-0670">Pyruvate</keyword>
<keyword evidence="12 15" id="KW-0324">Glycolysis</keyword>
<protein>
    <recommendedName>
        <fullName evidence="5 15">Pyruvate kinase</fullName>
        <ecNumber evidence="5 15">2.7.1.40</ecNumber>
    </recommendedName>
</protein>
<dbReference type="GO" id="GO:0000287">
    <property type="term" value="F:magnesium ion binding"/>
    <property type="evidence" value="ECO:0007669"/>
    <property type="project" value="InterPro"/>
</dbReference>
<dbReference type="PANTHER" id="PTHR11817">
    <property type="entry name" value="PYRUVATE KINASE"/>
    <property type="match status" value="1"/>
</dbReference>
<dbReference type="AlphaFoldDB" id="A0A6A1UXV9"/>
<proteinExistence type="inferred from homology"/>
<evidence type="ECO:0000256" key="11">
    <source>
        <dbReference type="ARBA" id="ARBA00022842"/>
    </source>
</evidence>
<feature type="domain" description="Pyruvate kinase C-terminal" evidence="18">
    <location>
        <begin position="494"/>
        <end position="588"/>
    </location>
</feature>
<sequence length="719" mass="78827">MAQVVATRSIQNSVRCPSTGSVQDRLEKLKKPSTFASKVLARDEKNISRVVCRSFPRIVTSRAARADPEVLPVSPEDVPNREGQFQHLEAQQLLDVASVGVWSKPIVRRKTKIVCTIGPSTNTREMIWKLAEAGMNVARMNMSHGDHASHKKVIDLVKEYNAQSKDNIIAIMLDTKASKNISSLCCEDANIELICHCLGIVENESGPEVRSGDLPQPITLTAGQEFTFTIRSGVGTADCVSVNYDDFVNDVAVDDIILVDGGMMSMMVKSKTEDSVKCEVVDGGELNSRRHLNVRGKSATLPSITEKDWDDIKFGVENEVDFYAVSFVKDADVVHQLKNYLRGCNADIHVIVKIESADSIANLHSIITASDGAMVARGDLGAELPIEEVPLLQEEIIRICRSMGKAVIVATNMLESMIVHPTPTRAEVSDIAIAVREGADAIMLSGETAHGKFPLKAVNVMHTVALRTEASLSGGEMPPNFGQVFKNHMSEMFAYHATMMSNTLGTSIVVFTQTGFMSILLSHYRPSGTIFAFTNEKRIQQRLSLYQGVCPVYMQFSEDAEETFADALTLLKKQGMVKEGEEVALVQSGRQPIWRFQSTHNIQVVVFTGDPVNVRHHAPSFGKREGTGGVKLGPLRLTVGRGSEEIGRKPSVDAGKTPAKKQKQTKNPANRCSHSNQEGRGRRGKGKGKRRGDEGARTPPLRLTVGGLEEAERIWVERE</sequence>
<evidence type="ECO:0000256" key="2">
    <source>
        <dbReference type="ARBA" id="ARBA00001958"/>
    </source>
</evidence>
<evidence type="ECO:0000256" key="6">
    <source>
        <dbReference type="ARBA" id="ARBA00022679"/>
    </source>
</evidence>
<dbReference type="Gene3D" id="2.40.33.10">
    <property type="entry name" value="PK beta-barrel domain-like"/>
    <property type="match status" value="1"/>
</dbReference>
<evidence type="ECO:0000256" key="13">
    <source>
        <dbReference type="ARBA" id="ARBA00023317"/>
    </source>
</evidence>
<dbReference type="Proteomes" id="UP000516437">
    <property type="component" value="Chromosome 7"/>
</dbReference>
<dbReference type="InterPro" id="IPR015793">
    <property type="entry name" value="Pyrv_Knase_brl"/>
</dbReference>
<evidence type="ECO:0000259" key="18">
    <source>
        <dbReference type="Pfam" id="PF02887"/>
    </source>
</evidence>
<evidence type="ECO:0000256" key="16">
    <source>
        <dbReference type="SAM" id="MobiDB-lite"/>
    </source>
</evidence>
<comment type="caution">
    <text evidence="19">The sequence shown here is derived from an EMBL/GenBank/DDBJ whole genome shotgun (WGS) entry which is preliminary data.</text>
</comment>
<evidence type="ECO:0000256" key="9">
    <source>
        <dbReference type="ARBA" id="ARBA00022777"/>
    </source>
</evidence>
<comment type="catalytic activity">
    <reaction evidence="14 15">
        <text>pyruvate + ATP = phosphoenolpyruvate + ADP + H(+)</text>
        <dbReference type="Rhea" id="RHEA:18157"/>
        <dbReference type="ChEBI" id="CHEBI:15361"/>
        <dbReference type="ChEBI" id="CHEBI:15378"/>
        <dbReference type="ChEBI" id="CHEBI:30616"/>
        <dbReference type="ChEBI" id="CHEBI:58702"/>
        <dbReference type="ChEBI" id="CHEBI:456216"/>
        <dbReference type="EC" id="2.7.1.40"/>
    </reaction>
</comment>
<accession>A0A6A1UXV9</accession>
<keyword evidence="10" id="KW-0067">ATP-binding</keyword>
<dbReference type="EMBL" id="RXIC02000025">
    <property type="protein sequence ID" value="KAB1204946.1"/>
    <property type="molecule type" value="Genomic_DNA"/>
</dbReference>
<dbReference type="InterPro" id="IPR015795">
    <property type="entry name" value="Pyrv_Knase_C"/>
</dbReference>
<evidence type="ECO:0000256" key="14">
    <source>
        <dbReference type="ARBA" id="ARBA00048152"/>
    </source>
</evidence>